<organism evidence="3 4">
    <name type="scientific">Solirubrobacter deserti</name>
    <dbReference type="NCBI Taxonomy" id="2282478"/>
    <lineage>
        <taxon>Bacteria</taxon>
        <taxon>Bacillati</taxon>
        <taxon>Actinomycetota</taxon>
        <taxon>Thermoleophilia</taxon>
        <taxon>Solirubrobacterales</taxon>
        <taxon>Solirubrobacteraceae</taxon>
        <taxon>Solirubrobacter</taxon>
    </lineage>
</organism>
<keyword evidence="1" id="KW-0732">Signal</keyword>
<accession>A0ABT4RQ86</accession>
<evidence type="ECO:0000313" key="4">
    <source>
        <dbReference type="Proteomes" id="UP001147700"/>
    </source>
</evidence>
<reference evidence="3" key="1">
    <citation type="submission" date="2022-10" db="EMBL/GenBank/DDBJ databases">
        <title>The WGS of Solirubrobacter sp. CPCC 204708.</title>
        <authorList>
            <person name="Jiang Z."/>
        </authorList>
    </citation>
    <scope>NUCLEOTIDE SEQUENCE</scope>
    <source>
        <strain evidence="3">CPCC 204708</strain>
    </source>
</reference>
<dbReference type="RefSeq" id="WP_202958128.1">
    <property type="nucleotide sequence ID" value="NZ_JAPCID010000044.1"/>
</dbReference>
<dbReference type="Proteomes" id="UP001147700">
    <property type="component" value="Unassembled WGS sequence"/>
</dbReference>
<dbReference type="Gene3D" id="2.60.120.430">
    <property type="entry name" value="Galactose-binding lectin"/>
    <property type="match status" value="1"/>
</dbReference>
<dbReference type="SUPFAM" id="SSF49785">
    <property type="entry name" value="Galactose-binding domain-like"/>
    <property type="match status" value="1"/>
</dbReference>
<protein>
    <submittedName>
        <fullName evidence="3">Discoidin domain-containing protein</fullName>
    </submittedName>
</protein>
<evidence type="ECO:0000313" key="3">
    <source>
        <dbReference type="EMBL" id="MDA0140739.1"/>
    </source>
</evidence>
<proteinExistence type="predicted"/>
<dbReference type="InterPro" id="IPR000421">
    <property type="entry name" value="FA58C"/>
</dbReference>
<name>A0ABT4RQ86_9ACTN</name>
<gene>
    <name evidence="3" type="ORF">OJ962_24800</name>
</gene>
<feature type="domain" description="F5/8 type C" evidence="2">
    <location>
        <begin position="122"/>
        <end position="270"/>
    </location>
</feature>
<dbReference type="InterPro" id="IPR008979">
    <property type="entry name" value="Galactose-bd-like_sf"/>
</dbReference>
<feature type="chain" id="PRO_5045840156" evidence="1">
    <location>
        <begin position="24"/>
        <end position="650"/>
    </location>
</feature>
<dbReference type="Pfam" id="PF00754">
    <property type="entry name" value="F5_F8_type_C"/>
    <property type="match status" value="1"/>
</dbReference>
<dbReference type="PROSITE" id="PS50022">
    <property type="entry name" value="FA58C_3"/>
    <property type="match status" value="1"/>
</dbReference>
<evidence type="ECO:0000259" key="2">
    <source>
        <dbReference type="PROSITE" id="PS50022"/>
    </source>
</evidence>
<evidence type="ECO:0000256" key="1">
    <source>
        <dbReference type="SAM" id="SignalP"/>
    </source>
</evidence>
<comment type="caution">
    <text evidence="3">The sequence shown here is derived from an EMBL/GenBank/DDBJ whole genome shotgun (WGS) entry which is preliminary data.</text>
</comment>
<keyword evidence="4" id="KW-1185">Reference proteome</keyword>
<dbReference type="Gene3D" id="2.60.120.260">
    <property type="entry name" value="Galactose-binding domain-like"/>
    <property type="match status" value="1"/>
</dbReference>
<feature type="signal peptide" evidence="1">
    <location>
        <begin position="1"/>
        <end position="23"/>
    </location>
</feature>
<sequence>MKRLIGFTALALVSAAFTGTAVGQLGGGPDPVQLDPSVDQLEILRCIGYGQVRLGLHNATTDHQYGDLFVEPTGPLASSRLQFSSYVPPGLDPNLPLRVTVPPDAAPGDYAVGYRLGAKAHASTPVKVVSDPAAQCVPSARMTATASSHAGADDASHAVDGDPSTIWRSVAQELPATITIDLGGVYDISELRYQPRFDGLLNGHINAYTIAVSTDGTTFTNVRTATWAASELQKVARLATPARGVRKLRVTVTGARNNLAAAAEFHPLGVPVDVPDASAGTLAVPNDLFAGRPVNATVTAGNWTNDPLPVDVSVDAPAGWKADPVRATLPPGVMTPVSVPLTPPAMPFPEPGVQGEVTLTGRVTPVGGGDSEGAPKATVWVKPDAPSFTYAYDAGTPSSVVIVGGASRLSPDDVWREGAVLGWVGTAPGSRDRGAGSDAMRRDHVFGTAATLRIAVPPGKHDVALLRGDPGAASGAMTVREGEQTLVSGAALPQRVFAWERFVLDGGSSGRTADLNFSGNWTLAGLVLGPRYETTVGGTVPATLSLALRAPASFGTFVAGREATYDTSTWVDVISTAGDATLSASSVRLRNGAFSLASPVEVSLSKSVWTAPVSNEEVTVGFRQRIGADEPLRTGSYSGAVTLTLATTDP</sequence>
<dbReference type="EMBL" id="JAPCID010000044">
    <property type="protein sequence ID" value="MDA0140739.1"/>
    <property type="molecule type" value="Genomic_DNA"/>
</dbReference>